<protein>
    <submittedName>
        <fullName evidence="1 3">MD-2-related lipid-recognition domain-containing protein</fullName>
    </submittedName>
</protein>
<dbReference type="AlphaFoldDB" id="A0A090LL15"/>
<dbReference type="PANTHER" id="PTHR35573:SF1">
    <property type="entry name" value="ML DOMAIN-CONTAINING PROTEIN"/>
    <property type="match status" value="1"/>
</dbReference>
<name>A0A090LL15_STRRB</name>
<keyword evidence="2" id="KW-1185">Reference proteome</keyword>
<dbReference type="GeneID" id="36382897"/>
<dbReference type="WormBase" id="SRAE_2000515000">
    <property type="protein sequence ID" value="SRP01205"/>
    <property type="gene ID" value="WBGene00265404"/>
</dbReference>
<dbReference type="WBParaSite" id="SRAE_2000515000.1">
    <property type="protein sequence ID" value="SRAE_2000515000.1"/>
    <property type="gene ID" value="WBGene00265404"/>
</dbReference>
<evidence type="ECO:0000313" key="3">
    <source>
        <dbReference type="WBParaSite" id="SRAE_2000515000.1"/>
    </source>
</evidence>
<accession>A0A090LL15</accession>
<proteinExistence type="predicted"/>
<dbReference type="Proteomes" id="UP000035682">
    <property type="component" value="Unplaced"/>
</dbReference>
<reference evidence="1 2" key="1">
    <citation type="submission" date="2014-09" db="EMBL/GenBank/DDBJ databases">
        <authorList>
            <person name="Martin A.A."/>
        </authorList>
    </citation>
    <scope>NUCLEOTIDE SEQUENCE</scope>
    <source>
        <strain evidence="2">ED321</strain>
        <strain evidence="1">ED321 Heterogonic</strain>
    </source>
</reference>
<dbReference type="OMA" id="CEIANPT"/>
<evidence type="ECO:0000313" key="1">
    <source>
        <dbReference type="EMBL" id="CEF70519.1"/>
    </source>
</evidence>
<dbReference type="OrthoDB" id="5856944at2759"/>
<dbReference type="RefSeq" id="XP_024509716.1">
    <property type="nucleotide sequence ID" value="XM_024644124.1"/>
</dbReference>
<gene>
    <name evidence="1 3 4" type="ORF">SRAE_2000515000</name>
</gene>
<evidence type="ECO:0000313" key="4">
    <source>
        <dbReference type="WormBase" id="SRAE_2000515000"/>
    </source>
</evidence>
<dbReference type="EMBL" id="LN609529">
    <property type="protein sequence ID" value="CEF70519.1"/>
    <property type="molecule type" value="Genomic_DNA"/>
</dbReference>
<organism evidence="1">
    <name type="scientific">Strongyloides ratti</name>
    <name type="common">Parasitic roundworm</name>
    <dbReference type="NCBI Taxonomy" id="34506"/>
    <lineage>
        <taxon>Eukaryota</taxon>
        <taxon>Metazoa</taxon>
        <taxon>Ecdysozoa</taxon>
        <taxon>Nematoda</taxon>
        <taxon>Chromadorea</taxon>
        <taxon>Rhabditida</taxon>
        <taxon>Tylenchina</taxon>
        <taxon>Panagrolaimomorpha</taxon>
        <taxon>Strongyloidoidea</taxon>
        <taxon>Strongyloididae</taxon>
        <taxon>Strongyloides</taxon>
    </lineage>
</organism>
<evidence type="ECO:0000313" key="2">
    <source>
        <dbReference type="Proteomes" id="UP000035682"/>
    </source>
</evidence>
<dbReference type="CTD" id="36382897"/>
<reference evidence="3" key="2">
    <citation type="submission" date="2020-12" db="UniProtKB">
        <authorList>
            <consortium name="WormBaseParasite"/>
        </authorList>
    </citation>
    <scope>IDENTIFICATION</scope>
</reference>
<sequence>MLFIQLTLCCENFPNGTETKLHWYKCFDSGDIIFYSLDTTDEKNNSMYPIKLRKPLYVNINMDNNGETSSLIKLDIMLYRWGGWQGCSWHKIPTFGLLSNLNACKNGVPCPIRSGKNMNIRILIDFTKYNAIISLLKNDYPYQIIYKLTDIKSERTSCVVVQARSLTKS</sequence>
<dbReference type="PANTHER" id="PTHR35573">
    <property type="entry name" value="PROTEIN CBG22129"/>
    <property type="match status" value="1"/>
</dbReference>